<dbReference type="PANTHER" id="PTHR22980">
    <property type="entry name" value="CORTISTATIN"/>
    <property type="match status" value="1"/>
</dbReference>
<dbReference type="GO" id="GO:0071821">
    <property type="term" value="C:FANCM-MHF complex"/>
    <property type="evidence" value="ECO:0007669"/>
    <property type="project" value="TreeGrafter"/>
</dbReference>
<dbReference type="GO" id="GO:0031297">
    <property type="term" value="P:replication fork processing"/>
    <property type="evidence" value="ECO:0007669"/>
    <property type="project" value="TreeGrafter"/>
</dbReference>
<dbReference type="AlphaFoldDB" id="A0AAW2SYD4"/>
<accession>A0AAW2SYD4</accession>
<organism evidence="2">
    <name type="scientific">Sesamum calycinum</name>
    <dbReference type="NCBI Taxonomy" id="2727403"/>
    <lineage>
        <taxon>Eukaryota</taxon>
        <taxon>Viridiplantae</taxon>
        <taxon>Streptophyta</taxon>
        <taxon>Embryophyta</taxon>
        <taxon>Tracheophyta</taxon>
        <taxon>Spermatophyta</taxon>
        <taxon>Magnoliopsida</taxon>
        <taxon>eudicotyledons</taxon>
        <taxon>Gunneridae</taxon>
        <taxon>Pentapetalae</taxon>
        <taxon>asterids</taxon>
        <taxon>lamiids</taxon>
        <taxon>Lamiales</taxon>
        <taxon>Pedaliaceae</taxon>
        <taxon>Sesamum</taxon>
    </lineage>
</organism>
<protein>
    <submittedName>
        <fullName evidence="2">Protein MHF1</fullName>
    </submittedName>
</protein>
<proteinExistence type="predicted"/>
<feature type="region of interest" description="Disordered" evidence="1">
    <location>
        <begin position="131"/>
        <end position="160"/>
    </location>
</feature>
<feature type="compositionally biased region" description="Basic and acidic residues" evidence="1">
    <location>
        <begin position="145"/>
        <end position="160"/>
    </location>
</feature>
<evidence type="ECO:0000313" key="2">
    <source>
        <dbReference type="EMBL" id="KAL0397202.1"/>
    </source>
</evidence>
<comment type="caution">
    <text evidence="2">The sequence shown here is derived from an EMBL/GenBank/DDBJ whole genome shotgun (WGS) entry which is preliminary data.</text>
</comment>
<dbReference type="PANTHER" id="PTHR22980:SF0">
    <property type="entry name" value="CENTROMERE PROTEIN S"/>
    <property type="match status" value="1"/>
</dbReference>
<name>A0AAW2SYD4_9LAMI</name>
<dbReference type="GO" id="GO:0000712">
    <property type="term" value="P:resolution of meiotic recombination intermediates"/>
    <property type="evidence" value="ECO:0007669"/>
    <property type="project" value="TreeGrafter"/>
</dbReference>
<sequence length="160" mass="18470">MGSEVDRGEEEEESASELLRDRFRLCTISVAEAEGFDAFCFFLSNSWRKTLSCLHSMPGRKSVNMEDVILSGFLNLLWLNFFMDSKNDFYLAETQLQRFHLILLPLLTFFTAHRNDNLAASLRSFCNDLKAKEPQSDRKRKKNTKKENKAAEDVLHIADP</sequence>
<gene>
    <name evidence="2" type="ORF">Scaly_0168600</name>
</gene>
<dbReference type="EMBL" id="JACGWM010000001">
    <property type="protein sequence ID" value="KAL0397202.1"/>
    <property type="molecule type" value="Genomic_DNA"/>
</dbReference>
<reference evidence="2" key="2">
    <citation type="journal article" date="2024" name="Plant">
        <title>Genomic evolution and insights into agronomic trait innovations of Sesamum species.</title>
        <authorList>
            <person name="Miao H."/>
            <person name="Wang L."/>
            <person name="Qu L."/>
            <person name="Liu H."/>
            <person name="Sun Y."/>
            <person name="Le M."/>
            <person name="Wang Q."/>
            <person name="Wei S."/>
            <person name="Zheng Y."/>
            <person name="Lin W."/>
            <person name="Duan Y."/>
            <person name="Cao H."/>
            <person name="Xiong S."/>
            <person name="Wang X."/>
            <person name="Wei L."/>
            <person name="Li C."/>
            <person name="Ma Q."/>
            <person name="Ju M."/>
            <person name="Zhao R."/>
            <person name="Li G."/>
            <person name="Mu C."/>
            <person name="Tian Q."/>
            <person name="Mei H."/>
            <person name="Zhang T."/>
            <person name="Gao T."/>
            <person name="Zhang H."/>
        </authorList>
    </citation>
    <scope>NUCLEOTIDE SEQUENCE</scope>
    <source>
        <strain evidence="2">KEN8</strain>
    </source>
</reference>
<dbReference type="GO" id="GO:0003682">
    <property type="term" value="F:chromatin binding"/>
    <property type="evidence" value="ECO:0007669"/>
    <property type="project" value="TreeGrafter"/>
</dbReference>
<evidence type="ECO:0000256" key="1">
    <source>
        <dbReference type="SAM" id="MobiDB-lite"/>
    </source>
</evidence>
<reference evidence="2" key="1">
    <citation type="submission" date="2020-06" db="EMBL/GenBank/DDBJ databases">
        <authorList>
            <person name="Li T."/>
            <person name="Hu X."/>
            <person name="Zhang T."/>
            <person name="Song X."/>
            <person name="Zhang H."/>
            <person name="Dai N."/>
            <person name="Sheng W."/>
            <person name="Hou X."/>
            <person name="Wei L."/>
        </authorList>
    </citation>
    <scope>NUCLEOTIDE SEQUENCE</scope>
    <source>
        <strain evidence="2">KEN8</strain>
        <tissue evidence="2">Leaf</tissue>
    </source>
</reference>